<evidence type="ECO:0000313" key="1">
    <source>
        <dbReference type="EMBL" id="OGY40373.1"/>
    </source>
</evidence>
<reference evidence="1 2" key="1">
    <citation type="journal article" date="2016" name="Nat. Commun.">
        <title>Thousands of microbial genomes shed light on interconnected biogeochemical processes in an aquifer system.</title>
        <authorList>
            <person name="Anantharaman K."/>
            <person name="Brown C.T."/>
            <person name="Hug L.A."/>
            <person name="Sharon I."/>
            <person name="Castelle C.J."/>
            <person name="Probst A.J."/>
            <person name="Thomas B.C."/>
            <person name="Singh A."/>
            <person name="Wilkins M.J."/>
            <person name="Karaoz U."/>
            <person name="Brodie E.L."/>
            <person name="Williams K.H."/>
            <person name="Hubbard S.S."/>
            <person name="Banfield J.F."/>
        </authorList>
    </citation>
    <scope>NUCLEOTIDE SEQUENCE [LARGE SCALE GENOMIC DNA]</scope>
</reference>
<gene>
    <name evidence="1" type="ORF">A2570_03805</name>
</gene>
<accession>A0A1G1XJV9</accession>
<dbReference type="EMBL" id="MHHY01000009">
    <property type="protein sequence ID" value="OGY40373.1"/>
    <property type="molecule type" value="Genomic_DNA"/>
</dbReference>
<evidence type="ECO:0000313" key="2">
    <source>
        <dbReference type="Proteomes" id="UP000178570"/>
    </source>
</evidence>
<organism evidence="1 2">
    <name type="scientific">Candidatus Brennerbacteria bacterium RIFOXYD1_FULL_41_16</name>
    <dbReference type="NCBI Taxonomy" id="1797529"/>
    <lineage>
        <taxon>Bacteria</taxon>
        <taxon>Candidatus Brenneribacteriota</taxon>
    </lineage>
</organism>
<comment type="caution">
    <text evidence="1">The sequence shown here is derived from an EMBL/GenBank/DDBJ whole genome shotgun (WGS) entry which is preliminary data.</text>
</comment>
<name>A0A1G1XJV9_9BACT</name>
<sequence length="77" mass="9482">MEKIPQSNEHPRDRFKRLATQRTNIILKRLKVLGNCSNRNIYEYEEQDIDKIFFEIERKVKETKAKFHFPKKKEFKL</sequence>
<proteinExistence type="predicted"/>
<dbReference type="Proteomes" id="UP000178570">
    <property type="component" value="Unassembled WGS sequence"/>
</dbReference>
<dbReference type="AlphaFoldDB" id="A0A1G1XJV9"/>
<protein>
    <submittedName>
        <fullName evidence="1">Uncharacterized protein</fullName>
    </submittedName>
</protein>